<evidence type="ECO:0000313" key="6">
    <source>
        <dbReference type="Proteomes" id="UP000028931"/>
    </source>
</evidence>
<dbReference type="OrthoDB" id="5681588at2"/>
<evidence type="ECO:0000256" key="2">
    <source>
        <dbReference type="ARBA" id="ARBA00023125"/>
    </source>
</evidence>
<dbReference type="PROSITE" id="PS50932">
    <property type="entry name" value="HTH_LACI_2"/>
    <property type="match status" value="1"/>
</dbReference>
<dbReference type="KEGG" id="palk:PSAKL28_23330"/>
<organism evidence="5 6">
    <name type="scientific">Pseudomonas alkylphenolica</name>
    <dbReference type="NCBI Taxonomy" id="237609"/>
    <lineage>
        <taxon>Bacteria</taxon>
        <taxon>Pseudomonadati</taxon>
        <taxon>Pseudomonadota</taxon>
        <taxon>Gammaproteobacteria</taxon>
        <taxon>Pseudomonadales</taxon>
        <taxon>Pseudomonadaceae</taxon>
        <taxon>Pseudomonas</taxon>
    </lineage>
</organism>
<dbReference type="Proteomes" id="UP000028931">
    <property type="component" value="Chromosome"/>
</dbReference>
<dbReference type="PANTHER" id="PTHR30146">
    <property type="entry name" value="LACI-RELATED TRANSCRIPTIONAL REPRESSOR"/>
    <property type="match status" value="1"/>
</dbReference>
<dbReference type="SMART" id="SM00354">
    <property type="entry name" value="HTH_LACI"/>
    <property type="match status" value="1"/>
</dbReference>
<dbReference type="GO" id="GO:0003700">
    <property type="term" value="F:DNA-binding transcription factor activity"/>
    <property type="evidence" value="ECO:0007669"/>
    <property type="project" value="TreeGrafter"/>
</dbReference>
<sequence>MTRIGSRTTGRPTLAEVARLSGVSPITASRALRGVSTVAPELVEKVKLAATTLGYVANPAARALASAQSESIVVLIPSLSNQLFIETLEAVHEVMRPRGLEVLIGNYHYDIAEEENLIRNYLAYQPRGMLLTGFDRSEASKQMLSASGVPCVHMMELGLQEQGMSVGFSQQQAGAAAAQHLLERGCQRLGFIAAQLDPRVMQRADGFRQALVAAGRYASELQVLSPQPSSIGLGGELFRQLLAEHGDVDGIFFCNDDLAQGAILEALRLGVKVPQQVAMVGFNDLPASAHMVPRLTSIRTPRAAIGRCAAQALLGLLDGKRGTVHNQDLGFELVVRESS</sequence>
<dbReference type="Gene3D" id="3.40.50.2300">
    <property type="match status" value="2"/>
</dbReference>
<name>A0A077FCH2_9PSED</name>
<gene>
    <name evidence="5" type="ORF">PSAKL28_23330</name>
</gene>
<dbReference type="InterPro" id="IPR010982">
    <property type="entry name" value="Lambda_DNA-bd_dom_sf"/>
</dbReference>
<protein>
    <submittedName>
        <fullName evidence="5">LacI family transcriptional regulator</fullName>
    </submittedName>
</protein>
<dbReference type="HOGENOM" id="CLU_037628_6_3_6"/>
<evidence type="ECO:0000259" key="4">
    <source>
        <dbReference type="PROSITE" id="PS50932"/>
    </source>
</evidence>
<dbReference type="PANTHER" id="PTHR30146:SF2">
    <property type="entry name" value="HTH-TYPE TRANSCRIPTIONAL REGULATOR GNTR"/>
    <property type="match status" value="1"/>
</dbReference>
<dbReference type="RefSeq" id="WP_038610438.1">
    <property type="nucleotide sequence ID" value="NZ_CP009048.1"/>
</dbReference>
<dbReference type="CDD" id="cd01575">
    <property type="entry name" value="PBP1_GntR"/>
    <property type="match status" value="1"/>
</dbReference>
<proteinExistence type="predicted"/>
<dbReference type="InterPro" id="IPR028082">
    <property type="entry name" value="Peripla_BP_I"/>
</dbReference>
<feature type="domain" description="HTH lacI-type" evidence="4">
    <location>
        <begin position="12"/>
        <end position="66"/>
    </location>
</feature>
<keyword evidence="3" id="KW-0804">Transcription</keyword>
<dbReference type="Gene3D" id="1.10.260.40">
    <property type="entry name" value="lambda repressor-like DNA-binding domains"/>
    <property type="match status" value="1"/>
</dbReference>
<evidence type="ECO:0000256" key="3">
    <source>
        <dbReference type="ARBA" id="ARBA00023163"/>
    </source>
</evidence>
<evidence type="ECO:0000256" key="1">
    <source>
        <dbReference type="ARBA" id="ARBA00023015"/>
    </source>
</evidence>
<dbReference type="EMBL" id="CP009048">
    <property type="protein sequence ID" value="AIL61544.1"/>
    <property type="molecule type" value="Genomic_DNA"/>
</dbReference>
<dbReference type="InterPro" id="IPR000843">
    <property type="entry name" value="HTH_LacI"/>
</dbReference>
<dbReference type="GO" id="GO:0000976">
    <property type="term" value="F:transcription cis-regulatory region binding"/>
    <property type="evidence" value="ECO:0007669"/>
    <property type="project" value="TreeGrafter"/>
</dbReference>
<reference evidence="5 6" key="1">
    <citation type="submission" date="2014-07" db="EMBL/GenBank/DDBJ databases">
        <authorList>
            <person name="Lee K."/>
            <person name="Lim J.Y."/>
            <person name="Hwang I."/>
        </authorList>
    </citation>
    <scope>NUCLEOTIDE SEQUENCE [LARGE SCALE GENOMIC DNA]</scope>
    <source>
        <strain evidence="5 6">KL28</strain>
    </source>
</reference>
<dbReference type="SUPFAM" id="SSF47413">
    <property type="entry name" value="lambda repressor-like DNA-binding domains"/>
    <property type="match status" value="1"/>
</dbReference>
<dbReference type="Pfam" id="PF13377">
    <property type="entry name" value="Peripla_BP_3"/>
    <property type="match status" value="1"/>
</dbReference>
<dbReference type="InterPro" id="IPR046335">
    <property type="entry name" value="LacI/GalR-like_sensor"/>
</dbReference>
<accession>A0A077FCH2</accession>
<dbReference type="AlphaFoldDB" id="A0A077FCH2"/>
<dbReference type="Pfam" id="PF00356">
    <property type="entry name" value="LacI"/>
    <property type="match status" value="1"/>
</dbReference>
<dbReference type="CDD" id="cd01392">
    <property type="entry name" value="HTH_LacI"/>
    <property type="match status" value="1"/>
</dbReference>
<keyword evidence="2" id="KW-0238">DNA-binding</keyword>
<keyword evidence="1" id="KW-0805">Transcription regulation</keyword>
<dbReference type="eggNOG" id="COG1609">
    <property type="taxonomic scope" value="Bacteria"/>
</dbReference>
<evidence type="ECO:0000313" key="5">
    <source>
        <dbReference type="EMBL" id="AIL61544.1"/>
    </source>
</evidence>
<dbReference type="SUPFAM" id="SSF53822">
    <property type="entry name" value="Periplasmic binding protein-like I"/>
    <property type="match status" value="1"/>
</dbReference>